<keyword evidence="7" id="KW-1185">Reference proteome</keyword>
<dbReference type="EMBL" id="CP042264">
    <property type="protein sequence ID" value="QDY71265.1"/>
    <property type="molecule type" value="Genomic_DNA"/>
</dbReference>
<dbReference type="NCBIfam" id="TIGR02431">
    <property type="entry name" value="pcaR_pcaU"/>
    <property type="match status" value="1"/>
</dbReference>
<proteinExistence type="predicted"/>
<dbReference type="Gene3D" id="1.10.10.10">
    <property type="entry name" value="Winged helix-like DNA-binding domain superfamily/Winged helix DNA-binding domain"/>
    <property type="match status" value="1"/>
</dbReference>
<dbReference type="InterPro" id="IPR036390">
    <property type="entry name" value="WH_DNA-bd_sf"/>
</dbReference>
<dbReference type="InterPro" id="IPR036388">
    <property type="entry name" value="WH-like_DNA-bd_sf"/>
</dbReference>
<sequence>MARKQADFMNSFAKGLRVIEAFDADNSQRTISQIAAETGLDRATARRCLLTLTELGYADYDGKYFSLTHRVLRLGVAALASMELPQLVQPWLDQLSDRIGQSSSVSILDGNEIVYIARASQRRVMSIRLMPGSRLPAFCTSMGRVLLAALPESEARLVVEASDLSPRTVNSLTDVADIMAELARVRTQGHAFVDQEIELGLRSIAVPLLNTRGQVVAALNAGFVAGTDDPAAIIARYLPELTRVQSGVRKSLH</sequence>
<dbReference type="InterPro" id="IPR050707">
    <property type="entry name" value="HTH_MetabolicPath_Reg"/>
</dbReference>
<dbReference type="SUPFAM" id="SSF46785">
    <property type="entry name" value="Winged helix' DNA-binding domain"/>
    <property type="match status" value="1"/>
</dbReference>
<dbReference type="PROSITE" id="PS51078">
    <property type="entry name" value="ICLR_ED"/>
    <property type="match status" value="1"/>
</dbReference>
<dbReference type="GO" id="GO:0045892">
    <property type="term" value="P:negative regulation of DNA-templated transcription"/>
    <property type="evidence" value="ECO:0007669"/>
    <property type="project" value="TreeGrafter"/>
</dbReference>
<evidence type="ECO:0000256" key="1">
    <source>
        <dbReference type="ARBA" id="ARBA00023015"/>
    </source>
</evidence>
<keyword evidence="1" id="KW-0805">Transcription regulation</keyword>
<dbReference type="Proteomes" id="UP000318483">
    <property type="component" value="Plasmid unnamed3"/>
</dbReference>
<evidence type="ECO:0000256" key="2">
    <source>
        <dbReference type="ARBA" id="ARBA00023125"/>
    </source>
</evidence>
<dbReference type="InterPro" id="IPR005471">
    <property type="entry name" value="Tscrpt_reg_IclR_N"/>
</dbReference>
<protein>
    <submittedName>
        <fullName evidence="6">Helix-turn-helix domain-containing protein</fullName>
    </submittedName>
</protein>
<dbReference type="AlphaFoldDB" id="A0A5B8IA36"/>
<dbReference type="Pfam" id="PF09339">
    <property type="entry name" value="HTH_IclR"/>
    <property type="match status" value="1"/>
</dbReference>
<dbReference type="GO" id="GO:0003700">
    <property type="term" value="F:DNA-binding transcription factor activity"/>
    <property type="evidence" value="ECO:0007669"/>
    <property type="project" value="TreeGrafter"/>
</dbReference>
<keyword evidence="2" id="KW-0238">DNA-binding</keyword>
<feature type="domain" description="HTH iclR-type" evidence="4">
    <location>
        <begin position="9"/>
        <end position="76"/>
    </location>
</feature>
<reference evidence="6 7" key="1">
    <citation type="submission" date="2019-07" db="EMBL/GenBank/DDBJ databases">
        <title>Litoreibacter alkalisoli sp. nov., isolated from saline-alkaline soil.</title>
        <authorList>
            <person name="Wang S."/>
            <person name="Xu L."/>
            <person name="Xing Y.-T."/>
            <person name="Sun J.-Q."/>
        </authorList>
    </citation>
    <scope>NUCLEOTIDE SEQUENCE [LARGE SCALE GENOMIC DNA]</scope>
    <source>
        <strain evidence="6 7">LN3S51</strain>
        <plasmid evidence="6 7">unnamed3</plasmid>
    </source>
</reference>
<gene>
    <name evidence="6" type="ORF">FPZ52_16395</name>
</gene>
<dbReference type="PROSITE" id="PS51077">
    <property type="entry name" value="HTH_ICLR"/>
    <property type="match status" value="1"/>
</dbReference>
<dbReference type="InterPro" id="IPR029016">
    <property type="entry name" value="GAF-like_dom_sf"/>
</dbReference>
<keyword evidence="3" id="KW-0804">Transcription</keyword>
<dbReference type="GO" id="GO:0045893">
    <property type="term" value="P:positive regulation of DNA-templated transcription"/>
    <property type="evidence" value="ECO:0007669"/>
    <property type="project" value="InterPro"/>
</dbReference>
<name>A0A5B8IA36_9RHOB</name>
<dbReference type="SUPFAM" id="SSF55781">
    <property type="entry name" value="GAF domain-like"/>
    <property type="match status" value="1"/>
</dbReference>
<accession>A0A5B8IA36</accession>
<dbReference type="SMART" id="SM00346">
    <property type="entry name" value="HTH_ICLR"/>
    <property type="match status" value="1"/>
</dbReference>
<dbReference type="OrthoDB" id="9807558at2"/>
<keyword evidence="6" id="KW-0614">Plasmid</keyword>
<feature type="domain" description="IclR-ED" evidence="5">
    <location>
        <begin position="70"/>
        <end position="253"/>
    </location>
</feature>
<evidence type="ECO:0000259" key="5">
    <source>
        <dbReference type="PROSITE" id="PS51078"/>
    </source>
</evidence>
<dbReference type="InterPro" id="IPR014757">
    <property type="entry name" value="Tscrpt_reg_IclR_C"/>
</dbReference>
<dbReference type="Pfam" id="PF01614">
    <property type="entry name" value="IclR_C"/>
    <property type="match status" value="1"/>
</dbReference>
<geneLocation type="plasmid" evidence="6 7">
    <name>unnamed3</name>
</geneLocation>
<dbReference type="KEGG" id="lit:FPZ52_16395"/>
<dbReference type="GO" id="GO:0046278">
    <property type="term" value="P:3,4-dihydroxybenzoate metabolic process"/>
    <property type="evidence" value="ECO:0007669"/>
    <property type="project" value="InterPro"/>
</dbReference>
<evidence type="ECO:0000256" key="3">
    <source>
        <dbReference type="ARBA" id="ARBA00023163"/>
    </source>
</evidence>
<dbReference type="GO" id="GO:0003677">
    <property type="term" value="F:DNA binding"/>
    <property type="evidence" value="ECO:0007669"/>
    <property type="project" value="UniProtKB-KW"/>
</dbReference>
<dbReference type="Gene3D" id="3.30.450.40">
    <property type="match status" value="1"/>
</dbReference>
<organism evidence="6 7">
    <name type="scientific">Qingshengfaniella alkalisoli</name>
    <dbReference type="NCBI Taxonomy" id="2599296"/>
    <lineage>
        <taxon>Bacteria</taxon>
        <taxon>Pseudomonadati</taxon>
        <taxon>Pseudomonadota</taxon>
        <taxon>Alphaproteobacteria</taxon>
        <taxon>Rhodobacterales</taxon>
        <taxon>Paracoccaceae</taxon>
        <taxon>Qingshengfaniella</taxon>
    </lineage>
</organism>
<evidence type="ECO:0000313" key="7">
    <source>
        <dbReference type="Proteomes" id="UP000318483"/>
    </source>
</evidence>
<evidence type="ECO:0000313" key="6">
    <source>
        <dbReference type="EMBL" id="QDY71265.1"/>
    </source>
</evidence>
<dbReference type="RefSeq" id="WP_146366681.1">
    <property type="nucleotide sequence ID" value="NZ_CP042264.1"/>
</dbReference>
<dbReference type="InterPro" id="IPR012794">
    <property type="entry name" value="PcaR_PcaU"/>
</dbReference>
<dbReference type="PANTHER" id="PTHR30136">
    <property type="entry name" value="HELIX-TURN-HELIX TRANSCRIPTIONAL REGULATOR, ICLR FAMILY"/>
    <property type="match status" value="1"/>
</dbReference>
<dbReference type="PANTHER" id="PTHR30136:SF34">
    <property type="entry name" value="TRANSCRIPTIONAL REGULATOR"/>
    <property type="match status" value="1"/>
</dbReference>
<evidence type="ECO:0000259" key="4">
    <source>
        <dbReference type="PROSITE" id="PS51077"/>
    </source>
</evidence>